<dbReference type="EMBL" id="LHXV01000043">
    <property type="protein sequence ID" value="KXB00704.1"/>
    <property type="molecule type" value="Genomic_DNA"/>
</dbReference>
<comment type="caution">
    <text evidence="1">The sequence shown here is derived from an EMBL/GenBank/DDBJ whole genome shotgun (WGS) entry which is preliminary data.</text>
</comment>
<keyword evidence="2" id="KW-1185">Reference proteome</keyword>
<evidence type="ECO:0000313" key="2">
    <source>
        <dbReference type="Proteomes" id="UP000070344"/>
    </source>
</evidence>
<protein>
    <submittedName>
        <fullName evidence="1">Uncharacterized protein</fullName>
    </submittedName>
</protein>
<reference evidence="1 2" key="1">
    <citation type="journal article" date="2016" name="Sci. Rep.">
        <title>Metabolic traits of an uncultured archaeal lineage -MSBL1- from brine pools of the Red Sea.</title>
        <authorList>
            <person name="Mwirichia R."/>
            <person name="Alam I."/>
            <person name="Rashid M."/>
            <person name="Vinu M."/>
            <person name="Ba-Alawi W."/>
            <person name="Anthony Kamau A."/>
            <person name="Kamanda Ngugi D."/>
            <person name="Goker M."/>
            <person name="Klenk H.P."/>
            <person name="Bajic V."/>
            <person name="Stingl U."/>
        </authorList>
    </citation>
    <scope>NUCLEOTIDE SEQUENCE [LARGE SCALE GENOMIC DNA]</scope>
    <source>
        <strain evidence="1">SCGC-AAA259O05</strain>
    </source>
</reference>
<proteinExistence type="predicted"/>
<dbReference type="Proteomes" id="UP000070344">
    <property type="component" value="Unassembled WGS sequence"/>
</dbReference>
<gene>
    <name evidence="1" type="ORF">AKJ41_03760</name>
</gene>
<dbReference type="PATRIC" id="fig|1698271.3.peg.1036"/>
<accession>A0A133V2N3</accession>
<sequence length="286" mass="31794">MSTRGCVAVKKKDGWRGVYNHYDSYPTGLGPELWVELQEANLPEFAQRLLNSTDWRDYLSSGECKYCGREGVGQPHSISGKIMGFDKDLGGGPDPEIKRNLQLTGYPDPEAKYHSHALDGGKSVEDTHVTSENPDPLFLEWVYVVNPSSRSLEILTHRGTSSNGRPVDEPWLRDDGYWEYGHCAYRHVRIALVDLDGPEPDWQLIQNLDGAVAVSGDSSEAEEVSERLKHGPDAKKCLVCGSPVPSARDYPELEDRPFGHKSCIREKLEDLGAEAEACLAEPQDAR</sequence>
<evidence type="ECO:0000313" key="1">
    <source>
        <dbReference type="EMBL" id="KXB00704.1"/>
    </source>
</evidence>
<organism evidence="1 2">
    <name type="scientific">candidate division MSBL1 archaeon SCGC-AAA259O05</name>
    <dbReference type="NCBI Taxonomy" id="1698271"/>
    <lineage>
        <taxon>Archaea</taxon>
        <taxon>Methanobacteriati</taxon>
        <taxon>Methanobacteriota</taxon>
        <taxon>candidate division MSBL1</taxon>
    </lineage>
</organism>
<name>A0A133V2N3_9EURY</name>
<dbReference type="AlphaFoldDB" id="A0A133V2N3"/>